<evidence type="ECO:0000256" key="6">
    <source>
        <dbReference type="PIRSR" id="PIRSR038994-1"/>
    </source>
</evidence>
<dbReference type="OrthoDB" id="9776488at2"/>
<dbReference type="PANTHER" id="PTHR11113:SF14">
    <property type="entry name" value="N-ACETYLGLUCOSAMINE-6-PHOSPHATE DEACETYLASE"/>
    <property type="match status" value="1"/>
</dbReference>
<dbReference type="GO" id="GO:0006046">
    <property type="term" value="P:N-acetylglucosamine catabolic process"/>
    <property type="evidence" value="ECO:0007669"/>
    <property type="project" value="TreeGrafter"/>
</dbReference>
<evidence type="ECO:0000256" key="3">
    <source>
        <dbReference type="ARBA" id="ARBA00022801"/>
    </source>
</evidence>
<sequence>MRQVIAPRGVWLDGALRPGMELVVDAGRLAQIRPRTDVAARAVTLVTPLLSDLQVNGGGGVMVNDMPTPDGLAAIARAHRALGTGDILPTVITDAPQVAEAAADAVLACRDEQGILGLHLEGPHLSPARRGTHAPQYLRPLDARTVALVERLRARDVPVMITLAPERADPALLAALVASKAVVSAGHSSATAEQAQEAFARGVTCVTHLFNAMDGMESRRPGLLGAAIDSKVACGLICDGIHVSWQMLRIALRARPEKGLCFAVSDAMETVGGADHFMLYGQRIDLRDGRLVNAEGALAGAHVSLRDCLVNLITRVGVPPDEAVAMTTDIPRRLMGLAPRRILPGMAMDDLLVLDAPELGSALGVG</sequence>
<evidence type="ECO:0000256" key="1">
    <source>
        <dbReference type="ARBA" id="ARBA00010716"/>
    </source>
</evidence>
<reference evidence="10 11" key="1">
    <citation type="submission" date="2018-06" db="EMBL/GenBank/DDBJ databases">
        <title>Genomic Encyclopedia of Archaeal and Bacterial Type Strains, Phase II (KMG-II): from individual species to whole genera.</title>
        <authorList>
            <person name="Goeker M."/>
        </authorList>
    </citation>
    <scope>NUCLEOTIDE SEQUENCE [LARGE SCALE GENOMIC DNA]</scope>
    <source>
        <strain evidence="10 11">DSM 22011</strain>
    </source>
</reference>
<feature type="binding site" evidence="7">
    <location>
        <begin position="211"/>
        <end position="212"/>
    </location>
    <ligand>
        <name>substrate</name>
    </ligand>
</feature>
<comment type="cofactor">
    <cofactor evidence="8">
        <name>a divalent metal cation</name>
        <dbReference type="ChEBI" id="CHEBI:60240"/>
    </cofactor>
    <text evidence="8">Binds 1 divalent metal cation per subunit.</text>
</comment>
<evidence type="ECO:0000256" key="8">
    <source>
        <dbReference type="PIRSR" id="PIRSR038994-3"/>
    </source>
</evidence>
<evidence type="ECO:0000313" key="10">
    <source>
        <dbReference type="EMBL" id="RAK19622.1"/>
    </source>
</evidence>
<proteinExistence type="inferred from homology"/>
<dbReference type="PIRSF" id="PIRSF038994">
    <property type="entry name" value="NagA"/>
    <property type="match status" value="1"/>
</dbReference>
<dbReference type="Gene3D" id="2.30.40.10">
    <property type="entry name" value="Urease, subunit C, domain 1"/>
    <property type="match status" value="1"/>
</dbReference>
<feature type="binding site" evidence="7">
    <location>
        <begin position="298"/>
        <end position="300"/>
    </location>
    <ligand>
        <name>substrate</name>
    </ligand>
</feature>
<gene>
    <name evidence="10" type="ORF">ATI53_10084</name>
</gene>
<evidence type="ECO:0000256" key="2">
    <source>
        <dbReference type="ARBA" id="ARBA00022723"/>
    </source>
</evidence>
<feature type="binding site" evidence="8">
    <location>
        <position position="187"/>
    </location>
    <ligand>
        <name>Zn(2+)</name>
        <dbReference type="ChEBI" id="CHEBI:29105"/>
    </ligand>
</feature>
<name>A0A327YH41_9RHOB</name>
<dbReference type="InterPro" id="IPR011059">
    <property type="entry name" value="Metal-dep_hydrolase_composite"/>
</dbReference>
<keyword evidence="3 5" id="KW-0378">Hydrolase</keyword>
<accession>A0A327YH41</accession>
<dbReference type="AlphaFoldDB" id="A0A327YH41"/>
<feature type="binding site" evidence="8">
    <location>
        <position position="208"/>
    </location>
    <ligand>
        <name>Zn(2+)</name>
        <dbReference type="ChEBI" id="CHEBI:29105"/>
    </ligand>
</feature>
<feature type="domain" description="Amidohydrolase-related" evidence="9">
    <location>
        <begin position="48"/>
        <end position="338"/>
    </location>
</feature>
<dbReference type="PANTHER" id="PTHR11113">
    <property type="entry name" value="N-ACETYLGLUCOSAMINE-6-PHOSPHATE DEACETYLASE"/>
    <property type="match status" value="1"/>
</dbReference>
<dbReference type="InterPro" id="IPR032466">
    <property type="entry name" value="Metal_Hydrolase"/>
</dbReference>
<dbReference type="Proteomes" id="UP000249165">
    <property type="component" value="Unassembled WGS sequence"/>
</dbReference>
<dbReference type="InterPro" id="IPR006680">
    <property type="entry name" value="Amidohydro-rel"/>
</dbReference>
<feature type="binding site" evidence="7">
    <location>
        <position position="242"/>
    </location>
    <ligand>
        <name>substrate</name>
    </ligand>
</feature>
<keyword evidence="2 8" id="KW-0479">Metal-binding</keyword>
<dbReference type="Gene3D" id="3.20.20.140">
    <property type="entry name" value="Metal-dependent hydrolases"/>
    <property type="match status" value="1"/>
</dbReference>
<comment type="caution">
    <text evidence="10">The sequence shown here is derived from an EMBL/GenBank/DDBJ whole genome shotgun (WGS) entry which is preliminary data.</text>
</comment>
<protein>
    <submittedName>
        <fullName evidence="10">N-acetylglucosamine-6-phosphate deacetylase</fullName>
    </submittedName>
</protein>
<keyword evidence="11" id="KW-1185">Reference proteome</keyword>
<evidence type="ECO:0000313" key="11">
    <source>
        <dbReference type="Proteomes" id="UP000249165"/>
    </source>
</evidence>
<dbReference type="InterPro" id="IPR003764">
    <property type="entry name" value="GlcNAc_6-P_deAcase"/>
</dbReference>
<dbReference type="RefSeq" id="WP_111549961.1">
    <property type="nucleotide sequence ID" value="NZ_LIQE01000005.1"/>
</dbReference>
<feature type="binding site" evidence="8">
    <location>
        <position position="121"/>
    </location>
    <ligand>
        <name>Zn(2+)</name>
        <dbReference type="ChEBI" id="CHEBI:29105"/>
    </ligand>
</feature>
<feature type="binding site" evidence="7">
    <location>
        <position position="219"/>
    </location>
    <ligand>
        <name>substrate</name>
    </ligand>
</feature>
<evidence type="ECO:0000259" key="9">
    <source>
        <dbReference type="Pfam" id="PF01979"/>
    </source>
</evidence>
<dbReference type="GO" id="GO:0008448">
    <property type="term" value="F:N-acetylglucosamine-6-phosphate deacetylase activity"/>
    <property type="evidence" value="ECO:0007669"/>
    <property type="project" value="InterPro"/>
</dbReference>
<dbReference type="Pfam" id="PF01979">
    <property type="entry name" value="Amidohydro_1"/>
    <property type="match status" value="1"/>
</dbReference>
<dbReference type="SUPFAM" id="SSF51556">
    <property type="entry name" value="Metallo-dependent hydrolases"/>
    <property type="match status" value="1"/>
</dbReference>
<organism evidence="10 11">
    <name type="scientific">Salipiger aestuarii</name>
    <dbReference type="NCBI Taxonomy" id="568098"/>
    <lineage>
        <taxon>Bacteria</taxon>
        <taxon>Pseudomonadati</taxon>
        <taxon>Pseudomonadota</taxon>
        <taxon>Alphaproteobacteria</taxon>
        <taxon>Rhodobacterales</taxon>
        <taxon>Roseobacteraceae</taxon>
        <taxon>Salipiger</taxon>
    </lineage>
</organism>
<evidence type="ECO:0000256" key="4">
    <source>
        <dbReference type="ARBA" id="ARBA00023277"/>
    </source>
</evidence>
<evidence type="ECO:0000256" key="5">
    <source>
        <dbReference type="PIRNR" id="PIRNR038994"/>
    </source>
</evidence>
<comment type="similarity">
    <text evidence="1 5">Belongs to the metallo-dependent hydrolases superfamily. NagA family.</text>
</comment>
<feature type="binding site" evidence="7">
    <location>
        <position position="132"/>
    </location>
    <ligand>
        <name>substrate</name>
    </ligand>
</feature>
<dbReference type="EMBL" id="QLMG01000008">
    <property type="protein sequence ID" value="RAK19622.1"/>
    <property type="molecule type" value="Genomic_DNA"/>
</dbReference>
<dbReference type="GO" id="GO:0046872">
    <property type="term" value="F:metal ion binding"/>
    <property type="evidence" value="ECO:0007669"/>
    <property type="project" value="UniProtKB-KW"/>
</dbReference>
<keyword evidence="4 5" id="KW-0119">Carbohydrate metabolism</keyword>
<feature type="active site" description="Proton donor/acceptor" evidence="6">
    <location>
        <position position="266"/>
    </location>
</feature>
<evidence type="ECO:0000256" key="7">
    <source>
        <dbReference type="PIRSR" id="PIRSR038994-2"/>
    </source>
</evidence>